<protein>
    <recommendedName>
        <fullName evidence="3 10">Translation initiation factor IF-2</fullName>
    </recommendedName>
</protein>
<dbReference type="CDD" id="cd01887">
    <property type="entry name" value="IF2_eIF5B"/>
    <property type="match status" value="1"/>
</dbReference>
<keyword evidence="8 10" id="KW-0342">GTP-binding</keyword>
<evidence type="ECO:0000256" key="3">
    <source>
        <dbReference type="ARBA" id="ARBA00020675"/>
    </source>
</evidence>
<dbReference type="InterPro" id="IPR004161">
    <property type="entry name" value="EFTu-like_2"/>
</dbReference>
<dbReference type="SUPFAM" id="SSF52156">
    <property type="entry name" value="Initiation factor IF2/eIF5b, domain 3"/>
    <property type="match status" value="1"/>
</dbReference>
<dbReference type="GO" id="GO:0003743">
    <property type="term" value="F:translation initiation factor activity"/>
    <property type="evidence" value="ECO:0007669"/>
    <property type="project" value="UniProtKB-KW"/>
</dbReference>
<dbReference type="InterPro" id="IPR023115">
    <property type="entry name" value="TIF_IF2_dom3"/>
</dbReference>
<evidence type="ECO:0000259" key="14">
    <source>
        <dbReference type="PROSITE" id="PS51722"/>
    </source>
</evidence>
<comment type="similarity">
    <text evidence="2 10 11">Belongs to the TRAFAC class translation factor GTPase superfamily. Classic translation factor GTPase family. IF-2 subfamily.</text>
</comment>
<dbReference type="SUPFAM" id="SSF52540">
    <property type="entry name" value="P-loop containing nucleoside triphosphate hydrolases"/>
    <property type="match status" value="1"/>
</dbReference>
<accession>A0ABP9X8F9</accession>
<comment type="function">
    <text evidence="9 10 11">One of the essential components for the initiation of protein synthesis. Protects formylmethionyl-tRNA from spontaneous hydrolysis and promotes its binding to the 30S ribosomal subunits. Also involved in the hydrolysis of GTP during the formation of the 70S ribosomal complex.</text>
</comment>
<dbReference type="NCBIfam" id="TIGR00487">
    <property type="entry name" value="IF-2"/>
    <property type="match status" value="1"/>
</dbReference>
<dbReference type="NCBIfam" id="TIGR00231">
    <property type="entry name" value="small_GTP"/>
    <property type="match status" value="1"/>
</dbReference>
<sequence>MPVSQKNTRDGVSDRANNRKSGREGFSASSGGSGGNRGGGGGGGGNRGGGGGGGGNRNRPQSPGGARPARSGEDDRNRSGGGGGGGGGGNRNNNQSRGGGGPGGNRGGGGGGGGVPPRGSGGVPPRGSGGRGQNNNQQGGRGRGTPIMARPVAPARPRGPVELGPVMTVRELSEALSVGAADIIKEMLKQGILANINQQLDYETAAVIAAEFDIETSEHVPERMAGLVDDIGDALRAETAENLKTRPPVVTIMGHVDHGKTKLLDAVRSTRVAEGEAGGITQHIGAYQVEIHGRKISFLDTPGHEAFTAMRARGATVTDIVILVVAADDGVMPQTAEAIAHVKAAGVPMIVAINKIDVPGANPDRVRQQLAGEGVTTESWGGDVPDVEISAKHKKNIDGLLDMVLLVADLQELKANPDKPAIGTIVEAELDKGRGPVATVLIQNGTLRQDDIVVVGATHGKIRAMFTDIGRRIRTAEPATPVSIIGLSEVPQAGDILQVLDDPRIAREVATVRQRQRQMEHMANQLGKATTLDEVYKQIQAGKIKDLNIILKADVQGSIGAIEHSLAQLNEKQSEIQIKILHRGTGTISESDVSLAVASHAIIIGFNARPDAAARRSAEANGIDIRFYNIIYQLIEDLNKAMIGMLDPEIKEVTDGFAEVRNTFRLPSREVVAGLMMIDGKVTRNSLVRVLRSGVVLHDGRIGSLRRFKDDVREVLSGYECGIQIDGFNDIETGDTMEFYRKEKIIRTS</sequence>
<evidence type="ECO:0000256" key="9">
    <source>
        <dbReference type="ARBA" id="ARBA00025162"/>
    </source>
</evidence>
<feature type="compositionally biased region" description="Low complexity" evidence="13">
    <location>
        <begin position="149"/>
        <end position="158"/>
    </location>
</feature>
<dbReference type="PANTHER" id="PTHR43381">
    <property type="entry name" value="TRANSLATION INITIATION FACTOR IF-2-RELATED"/>
    <property type="match status" value="1"/>
</dbReference>
<dbReference type="SUPFAM" id="SSF50447">
    <property type="entry name" value="Translation proteins"/>
    <property type="match status" value="2"/>
</dbReference>
<evidence type="ECO:0000256" key="1">
    <source>
        <dbReference type="ARBA" id="ARBA00004496"/>
    </source>
</evidence>
<keyword evidence="5 10" id="KW-0396">Initiation factor</keyword>
<dbReference type="Gene3D" id="3.40.50.300">
    <property type="entry name" value="P-loop containing nucleotide triphosphate hydrolases"/>
    <property type="match status" value="1"/>
</dbReference>
<evidence type="ECO:0000256" key="7">
    <source>
        <dbReference type="ARBA" id="ARBA00022917"/>
    </source>
</evidence>
<evidence type="ECO:0000256" key="10">
    <source>
        <dbReference type="HAMAP-Rule" id="MF_00100"/>
    </source>
</evidence>
<dbReference type="InterPro" id="IPR005225">
    <property type="entry name" value="Small_GTP-bd"/>
</dbReference>
<keyword evidence="6 10" id="KW-0547">Nucleotide-binding</keyword>
<evidence type="ECO:0000313" key="15">
    <source>
        <dbReference type="EMBL" id="GAA5531126.1"/>
    </source>
</evidence>
<dbReference type="Proteomes" id="UP001428290">
    <property type="component" value="Unassembled WGS sequence"/>
</dbReference>
<evidence type="ECO:0000256" key="13">
    <source>
        <dbReference type="SAM" id="MobiDB-lite"/>
    </source>
</evidence>
<evidence type="ECO:0000256" key="12">
    <source>
        <dbReference type="RuleBase" id="RU000645"/>
    </source>
</evidence>
<name>A0ABP9X8F9_9CHLR</name>
<dbReference type="Gene3D" id="3.40.50.10050">
    <property type="entry name" value="Translation initiation factor IF- 2, domain 3"/>
    <property type="match status" value="1"/>
</dbReference>
<evidence type="ECO:0000256" key="5">
    <source>
        <dbReference type="ARBA" id="ARBA00022540"/>
    </source>
</evidence>
<dbReference type="PROSITE" id="PS51722">
    <property type="entry name" value="G_TR_2"/>
    <property type="match status" value="1"/>
</dbReference>
<dbReference type="InterPro" id="IPR053905">
    <property type="entry name" value="EF-G-like_DII"/>
</dbReference>
<evidence type="ECO:0000256" key="2">
    <source>
        <dbReference type="ARBA" id="ARBA00007733"/>
    </source>
</evidence>
<feature type="region of interest" description="G-domain" evidence="10">
    <location>
        <begin position="248"/>
        <end position="396"/>
    </location>
</feature>
<feature type="binding site" evidence="10">
    <location>
        <begin position="300"/>
        <end position="304"/>
    </location>
    <ligand>
        <name>GTP</name>
        <dbReference type="ChEBI" id="CHEBI:37565"/>
    </ligand>
</feature>
<feature type="compositionally biased region" description="Gly residues" evidence="13">
    <location>
        <begin position="79"/>
        <end position="90"/>
    </location>
</feature>
<dbReference type="Pfam" id="PF22042">
    <property type="entry name" value="EF-G_D2"/>
    <property type="match status" value="1"/>
</dbReference>
<evidence type="ECO:0000256" key="6">
    <source>
        <dbReference type="ARBA" id="ARBA00022741"/>
    </source>
</evidence>
<dbReference type="EMBL" id="BAABRU010000033">
    <property type="protein sequence ID" value="GAA5531126.1"/>
    <property type="molecule type" value="Genomic_DNA"/>
</dbReference>
<keyword evidence="4 10" id="KW-0963">Cytoplasm</keyword>
<dbReference type="InterPro" id="IPR044145">
    <property type="entry name" value="IF2_II"/>
</dbReference>
<dbReference type="InterPro" id="IPR027417">
    <property type="entry name" value="P-loop_NTPase"/>
</dbReference>
<gene>
    <name evidence="10 15" type="primary">infB</name>
    <name evidence="15" type="ORF">Hgul01_04951</name>
</gene>
<dbReference type="Gene3D" id="2.40.30.10">
    <property type="entry name" value="Translation factors"/>
    <property type="match status" value="2"/>
</dbReference>
<dbReference type="PANTHER" id="PTHR43381:SF5">
    <property type="entry name" value="TR-TYPE G DOMAIN-CONTAINING PROTEIN"/>
    <property type="match status" value="1"/>
</dbReference>
<feature type="domain" description="Tr-type G" evidence="14">
    <location>
        <begin position="245"/>
        <end position="414"/>
    </location>
</feature>
<feature type="compositionally biased region" description="Basic and acidic residues" evidence="13">
    <location>
        <begin position="7"/>
        <end position="23"/>
    </location>
</feature>
<dbReference type="Pfam" id="PF00009">
    <property type="entry name" value="GTP_EFTU"/>
    <property type="match status" value="1"/>
</dbReference>
<dbReference type="Pfam" id="PF11987">
    <property type="entry name" value="IF-2"/>
    <property type="match status" value="1"/>
</dbReference>
<dbReference type="PROSITE" id="PS01176">
    <property type="entry name" value="IF2"/>
    <property type="match status" value="1"/>
</dbReference>
<proteinExistence type="inferred from homology"/>
<dbReference type="InterPro" id="IPR006847">
    <property type="entry name" value="IF2_N"/>
</dbReference>
<keyword evidence="16" id="KW-1185">Reference proteome</keyword>
<feature type="binding site" evidence="10">
    <location>
        <begin position="354"/>
        <end position="357"/>
    </location>
    <ligand>
        <name>GTP</name>
        <dbReference type="ChEBI" id="CHEBI:37565"/>
    </ligand>
</feature>
<evidence type="ECO:0000256" key="8">
    <source>
        <dbReference type="ARBA" id="ARBA00023134"/>
    </source>
</evidence>
<organism evidence="15 16">
    <name type="scientific">Herpetosiphon gulosus</name>
    <dbReference type="NCBI Taxonomy" id="1973496"/>
    <lineage>
        <taxon>Bacteria</taxon>
        <taxon>Bacillati</taxon>
        <taxon>Chloroflexota</taxon>
        <taxon>Chloroflexia</taxon>
        <taxon>Herpetosiphonales</taxon>
        <taxon>Herpetosiphonaceae</taxon>
        <taxon>Herpetosiphon</taxon>
    </lineage>
</organism>
<comment type="caution">
    <text evidence="15">The sequence shown here is derived from an EMBL/GenBank/DDBJ whole genome shotgun (WGS) entry which is preliminary data.</text>
</comment>
<evidence type="ECO:0000256" key="4">
    <source>
        <dbReference type="ARBA" id="ARBA00022490"/>
    </source>
</evidence>
<dbReference type="Pfam" id="PF03144">
    <property type="entry name" value="GTP_EFTU_D2"/>
    <property type="match status" value="1"/>
</dbReference>
<feature type="region of interest" description="Disordered" evidence="13">
    <location>
        <begin position="1"/>
        <end position="160"/>
    </location>
</feature>
<dbReference type="InterPro" id="IPR000795">
    <property type="entry name" value="T_Tr_GTP-bd_dom"/>
</dbReference>
<comment type="subcellular location">
    <subcellularLocation>
        <location evidence="1 10 12">Cytoplasm</location>
    </subcellularLocation>
</comment>
<dbReference type="CDD" id="cd03702">
    <property type="entry name" value="IF2_mtIF2_II"/>
    <property type="match status" value="1"/>
</dbReference>
<evidence type="ECO:0000313" key="16">
    <source>
        <dbReference type="Proteomes" id="UP001428290"/>
    </source>
</evidence>
<dbReference type="HAMAP" id="MF_00100_B">
    <property type="entry name" value="IF_2_B"/>
    <property type="match status" value="1"/>
</dbReference>
<keyword evidence="7 10" id="KW-0648">Protein biosynthesis</keyword>
<dbReference type="Pfam" id="PF04760">
    <property type="entry name" value="IF2_N"/>
    <property type="match status" value="1"/>
</dbReference>
<dbReference type="InterPro" id="IPR015760">
    <property type="entry name" value="TIF_IF2"/>
</dbReference>
<dbReference type="InterPro" id="IPR036925">
    <property type="entry name" value="TIF_IF2_dom3_sf"/>
</dbReference>
<feature type="binding site" evidence="10">
    <location>
        <begin position="254"/>
        <end position="261"/>
    </location>
    <ligand>
        <name>GTP</name>
        <dbReference type="ChEBI" id="CHEBI:37565"/>
    </ligand>
</feature>
<reference evidence="15 16" key="1">
    <citation type="submission" date="2024-02" db="EMBL/GenBank/DDBJ databases">
        <title>Herpetosiphon gulosus NBRC 112829.</title>
        <authorList>
            <person name="Ichikawa N."/>
            <person name="Katano-Makiyama Y."/>
            <person name="Hidaka K."/>
        </authorList>
    </citation>
    <scope>NUCLEOTIDE SEQUENCE [LARGE SCALE GENOMIC DNA]</scope>
    <source>
        <strain evidence="15 16">NBRC 112829</strain>
    </source>
</reference>
<evidence type="ECO:0000256" key="11">
    <source>
        <dbReference type="RuleBase" id="RU000644"/>
    </source>
</evidence>
<dbReference type="InterPro" id="IPR000178">
    <property type="entry name" value="TF_IF2_bacterial-like"/>
</dbReference>
<dbReference type="CDD" id="cd03692">
    <property type="entry name" value="mtIF2_IVc"/>
    <property type="match status" value="1"/>
</dbReference>
<feature type="compositionally biased region" description="Gly residues" evidence="13">
    <location>
        <begin position="97"/>
        <end position="132"/>
    </location>
</feature>
<dbReference type="InterPro" id="IPR009000">
    <property type="entry name" value="Transl_B-barrel_sf"/>
</dbReference>
<feature type="compositionally biased region" description="Gly residues" evidence="13">
    <location>
        <begin position="31"/>
        <end position="56"/>
    </location>
</feature>